<dbReference type="Proteomes" id="UP000009170">
    <property type="component" value="Unassembled WGS sequence"/>
</dbReference>
<dbReference type="InterPro" id="IPR003958">
    <property type="entry name" value="CBFA_NFYB_domain"/>
</dbReference>
<sequence>MADAGDDEIGLPKATVAKMVTDALKSAGYDAMKMSTECRDLIVECCSEFVQAVSSEANEVSTKERKSTITAEHVLRALRVLGFEAYENECAIARDEAKEEETEKREAKKKRKNFAMSAEDAIAMQQKLFAQAKARMAGEEPAEGEGTNVGSLGTLG</sequence>
<dbReference type="Pfam" id="PF00808">
    <property type="entry name" value="CBFD_NFYB_HMF"/>
    <property type="match status" value="1"/>
</dbReference>
<dbReference type="FunCoup" id="Q01A73">
    <property type="interactions" value="1674"/>
</dbReference>
<evidence type="ECO:0000313" key="6">
    <source>
        <dbReference type="EMBL" id="CAL51926.1"/>
    </source>
</evidence>
<dbReference type="EMBL" id="CAID01000004">
    <property type="protein sequence ID" value="CAL51926.1"/>
    <property type="molecule type" value="Genomic_DNA"/>
</dbReference>
<feature type="domain" description="Transcription factor CBF/NF-Y/archaeal histone" evidence="5">
    <location>
        <begin position="10"/>
        <end position="78"/>
    </location>
</feature>
<keyword evidence="3" id="KW-0175">Coiled coil</keyword>
<feature type="coiled-coil region" evidence="3">
    <location>
        <begin position="83"/>
        <end position="110"/>
    </location>
</feature>
<dbReference type="PANTHER" id="PTHR46138">
    <property type="entry name" value="PROTEIN DR1"/>
    <property type="match status" value="1"/>
</dbReference>
<reference evidence="6 8" key="1">
    <citation type="journal article" date="2006" name="Proc. Natl. Acad. Sci. U.S.A.">
        <title>Genome analysis of the smallest free-living eukaryote Ostreococcus tauri unveils many unique features.</title>
        <authorList>
            <person name="Derelle E."/>
            <person name="Ferraz C."/>
            <person name="Rombauts S."/>
            <person name="Rouze P."/>
            <person name="Worden A.Z."/>
            <person name="Robbens S."/>
            <person name="Partensky F."/>
            <person name="Degroeve S."/>
            <person name="Echeynie S."/>
            <person name="Cooke R."/>
            <person name="Saeys Y."/>
            <person name="Wuyts J."/>
            <person name="Jabbari K."/>
            <person name="Bowler C."/>
            <person name="Panaud O."/>
            <person name="Piegu B."/>
            <person name="Ball S.G."/>
            <person name="Ral J.-P."/>
            <person name="Bouget F.-Y."/>
            <person name="Piganeau G."/>
            <person name="De Baets B."/>
            <person name="Picard A."/>
            <person name="Delseny M."/>
            <person name="Demaille J."/>
            <person name="Van de Peer Y."/>
            <person name="Moreau H."/>
        </authorList>
    </citation>
    <scope>NUCLEOTIDE SEQUENCE [LARGE SCALE GENOMIC DNA]</scope>
    <source>
        <strain evidence="6 8">OTTH0595</strain>
    </source>
</reference>
<gene>
    <name evidence="7" type="ORF">BE221DRAFT_6783</name>
    <name evidence="6" type="ORF">OT_ostta04g05070</name>
</gene>
<evidence type="ECO:0000259" key="5">
    <source>
        <dbReference type="Pfam" id="PF00808"/>
    </source>
</evidence>
<protein>
    <submittedName>
        <fullName evidence="6 7">Histone-fold</fullName>
    </submittedName>
</protein>
<organism evidence="6 8">
    <name type="scientific">Ostreococcus tauri</name>
    <name type="common">Marine green alga</name>
    <dbReference type="NCBI Taxonomy" id="70448"/>
    <lineage>
        <taxon>Eukaryota</taxon>
        <taxon>Viridiplantae</taxon>
        <taxon>Chlorophyta</taxon>
        <taxon>Mamiellophyceae</taxon>
        <taxon>Mamiellales</taxon>
        <taxon>Bathycoccaceae</taxon>
        <taxon>Ostreococcus</taxon>
    </lineage>
</organism>
<reference evidence="6" key="2">
    <citation type="journal article" date="2014" name="BMC Genomics">
        <title>An improved genome of the model marine alga Ostreococcus tauri unfolds by assessing Illumina de novo assemblies.</title>
        <authorList>
            <person name="Blanc-Mathieu R."/>
            <person name="Verhelst B."/>
            <person name="Derelle E."/>
            <person name="Rombauts S."/>
            <person name="Bouget F.Y."/>
            <person name="Carre I."/>
            <person name="Chateau A."/>
            <person name="Eyre-Walker A."/>
            <person name="Grimsley N."/>
            <person name="Moreau H."/>
            <person name="Piegu B."/>
            <person name="Rivals E."/>
            <person name="Schackwitz W."/>
            <person name="Van de Peer Y."/>
            <person name="Piganeau G."/>
        </authorList>
    </citation>
    <scope>NUCLEOTIDE SEQUENCE</scope>
    <source>
        <strain evidence="6">RCC4221</strain>
    </source>
</reference>
<dbReference type="PANTHER" id="PTHR46138:SF1">
    <property type="entry name" value="PROTEIN DR1"/>
    <property type="match status" value="1"/>
</dbReference>
<dbReference type="OrthoDB" id="601405at2759"/>
<evidence type="ECO:0000256" key="1">
    <source>
        <dbReference type="ARBA" id="ARBA00004123"/>
    </source>
</evidence>
<dbReference type="GO" id="GO:0046982">
    <property type="term" value="F:protein heterodimerization activity"/>
    <property type="evidence" value="ECO:0007669"/>
    <property type="project" value="InterPro"/>
</dbReference>
<dbReference type="STRING" id="70448.Q01A73"/>
<evidence type="ECO:0000256" key="3">
    <source>
        <dbReference type="SAM" id="Coils"/>
    </source>
</evidence>
<dbReference type="InterPro" id="IPR009072">
    <property type="entry name" value="Histone-fold"/>
</dbReference>
<dbReference type="SUPFAM" id="SSF47113">
    <property type="entry name" value="Histone-fold"/>
    <property type="match status" value="1"/>
</dbReference>
<dbReference type="InParanoid" id="Q01A73"/>
<dbReference type="InterPro" id="IPR042225">
    <property type="entry name" value="Ncb2"/>
</dbReference>
<dbReference type="GeneID" id="9833959"/>
<dbReference type="GO" id="GO:0017054">
    <property type="term" value="C:negative cofactor 2 complex"/>
    <property type="evidence" value="ECO:0007669"/>
    <property type="project" value="InterPro"/>
</dbReference>
<comment type="subcellular location">
    <subcellularLocation>
        <location evidence="1">Nucleus</location>
    </subcellularLocation>
</comment>
<evidence type="ECO:0000313" key="7">
    <source>
        <dbReference type="EMBL" id="OUS49680.1"/>
    </source>
</evidence>
<keyword evidence="2" id="KW-0539">Nucleus</keyword>
<proteinExistence type="predicted"/>
<dbReference type="EMBL" id="KZ155771">
    <property type="protein sequence ID" value="OUS49680.1"/>
    <property type="molecule type" value="Genomic_DNA"/>
</dbReference>
<dbReference type="KEGG" id="ota:OT_ostta04g05070"/>
<evidence type="ECO:0000313" key="8">
    <source>
        <dbReference type="Proteomes" id="UP000009170"/>
    </source>
</evidence>
<dbReference type="RefSeq" id="XP_003079045.1">
    <property type="nucleotide sequence ID" value="XM_003078997.1"/>
</dbReference>
<evidence type="ECO:0000256" key="2">
    <source>
        <dbReference type="ARBA" id="ARBA00023242"/>
    </source>
</evidence>
<dbReference type="CDD" id="cd22905">
    <property type="entry name" value="HFD_Dr1"/>
    <property type="match status" value="1"/>
</dbReference>
<name>Q01A73_OSTTA</name>
<feature type="region of interest" description="Disordered" evidence="4">
    <location>
        <begin position="133"/>
        <end position="156"/>
    </location>
</feature>
<accession>A0A1Y5IJD2</accession>
<keyword evidence="8" id="KW-1185">Reference proteome</keyword>
<dbReference type="Gene3D" id="1.10.20.10">
    <property type="entry name" value="Histone, subunit A"/>
    <property type="match status" value="1"/>
</dbReference>
<accession>A0A454XXJ2</accession>
<dbReference type="GO" id="GO:0051123">
    <property type="term" value="P:RNA polymerase II preinitiation complex assembly"/>
    <property type="evidence" value="ECO:0007669"/>
    <property type="project" value="TreeGrafter"/>
</dbReference>
<dbReference type="OMA" id="RDAKFKK"/>
<evidence type="ECO:0000256" key="4">
    <source>
        <dbReference type="SAM" id="MobiDB-lite"/>
    </source>
</evidence>
<dbReference type="Proteomes" id="UP000195557">
    <property type="component" value="Unassembled WGS sequence"/>
</dbReference>
<reference evidence="7" key="3">
    <citation type="submission" date="2017-04" db="EMBL/GenBank/DDBJ databases">
        <title>Population genomics of picophytoplankton unveils novel chromosome hypervariability.</title>
        <authorList>
            <consortium name="DOE Joint Genome Institute"/>
            <person name="Blanc-Mathieu R."/>
            <person name="Krasovec M."/>
            <person name="Hebrard M."/>
            <person name="Yau S."/>
            <person name="Desgranges E."/>
            <person name="Martin J."/>
            <person name="Schackwitz W."/>
            <person name="Kuo A."/>
            <person name="Salin G."/>
            <person name="Donnadieu C."/>
            <person name="Desdevises Y."/>
            <person name="Sanchez-Ferandin S."/>
            <person name="Moreau H."/>
            <person name="Rivals E."/>
            <person name="Grigoriev I.V."/>
            <person name="Grimsley N."/>
            <person name="Eyre-Walker A."/>
            <person name="Piganeau G."/>
        </authorList>
    </citation>
    <scope>NUCLEOTIDE SEQUENCE [LARGE SCALE GENOMIC DNA]</scope>
    <source>
        <strain evidence="7">RCC 1115</strain>
    </source>
</reference>
<dbReference type="GO" id="GO:0000122">
    <property type="term" value="P:negative regulation of transcription by RNA polymerase II"/>
    <property type="evidence" value="ECO:0007669"/>
    <property type="project" value="InterPro"/>
</dbReference>
<dbReference type="GO" id="GO:0016251">
    <property type="term" value="F:RNA polymerase II general transcription initiation factor activity"/>
    <property type="evidence" value="ECO:0007669"/>
    <property type="project" value="TreeGrafter"/>
</dbReference>
<dbReference type="AlphaFoldDB" id="Q01A73"/>
<accession>Q01A73</accession>
<dbReference type="GO" id="GO:0017025">
    <property type="term" value="F:TBP-class protein binding"/>
    <property type="evidence" value="ECO:0007669"/>
    <property type="project" value="TreeGrafter"/>
</dbReference>